<evidence type="ECO:0000256" key="1">
    <source>
        <dbReference type="SAM" id="SignalP"/>
    </source>
</evidence>
<feature type="chain" id="PRO_5039110874" evidence="1">
    <location>
        <begin position="24"/>
        <end position="705"/>
    </location>
</feature>
<dbReference type="Proteomes" id="UP000808337">
    <property type="component" value="Unassembled WGS sequence"/>
</dbReference>
<dbReference type="PROSITE" id="PS51257">
    <property type="entry name" value="PROKAR_LIPOPROTEIN"/>
    <property type="match status" value="1"/>
</dbReference>
<dbReference type="SUPFAM" id="SSF63411">
    <property type="entry name" value="LuxS/MPP-like metallohydrolase"/>
    <property type="match status" value="2"/>
</dbReference>
<accession>A0A9D7SRA5</accession>
<name>A0A9D7SRA5_9BACT</name>
<dbReference type="PANTHER" id="PTHR11851:SF224">
    <property type="entry name" value="PROCESSING PROTEASE"/>
    <property type="match status" value="1"/>
</dbReference>
<dbReference type="GO" id="GO:0046872">
    <property type="term" value="F:metal ion binding"/>
    <property type="evidence" value="ECO:0007669"/>
    <property type="project" value="InterPro"/>
</dbReference>
<dbReference type="AlphaFoldDB" id="A0A9D7SRA5"/>
<dbReference type="Pfam" id="PF05193">
    <property type="entry name" value="Peptidase_M16_C"/>
    <property type="match status" value="1"/>
</dbReference>
<dbReference type="InterPro" id="IPR050361">
    <property type="entry name" value="MPP/UQCRC_Complex"/>
</dbReference>
<proteinExistence type="predicted"/>
<dbReference type="Gene3D" id="3.30.830.10">
    <property type="entry name" value="Metalloenzyme, LuxS/M16 peptidase-like"/>
    <property type="match status" value="2"/>
</dbReference>
<dbReference type="PANTHER" id="PTHR11851">
    <property type="entry name" value="METALLOPROTEASE"/>
    <property type="match status" value="1"/>
</dbReference>
<gene>
    <name evidence="3" type="ORF">IPP15_04120</name>
</gene>
<sequence length="705" mass="76997">MNYIKSLILLMVIAMASCAPKMAKETASGDNTGSKDFRAMAPKPGPARQIEIGKSTQYTLSNGLKVIVVENHKIPEISYQLTIDMDNMQEKEKAGLSDITGSLLSTGTTTKIKADIDEAVDFIGASMVTNPRGGFASSLTKHTDKILSLFSDVILNPSFPQAEFDKIKTQTLSGLQANKDDPNAISGNVSGALNFGPNHPFGEITNEITVSNVNLDDTKQYYKTYFKPGNAYLVIVGDITPEVAKAKAEKYFGSWPAGKTPVYTYPFPKTVDKTAVAFVDKSGAVQSVINVTYPVDLKPGSPDEIPARVMNTILGSGFSGRLFKNLREDKAYTYGAYSALNSNELAGSFSANASVRNNVTDSAIVQTLIELNRLKDEPVTQKELELAKSFISGAFARSLENPQTVANFALNTLMYGLPADYYQTYLQRLAAVTVDDVARMAKKYINPDKARIVVVGNKDEVYSKLSVFDKEDGKVQLYDIYANPRKDESETPMSITATELVDKYLMALGGRTKLDAVSSLDQTYSMELMGMSITAHMVQSAGKFHMSLTAPGMNLMKQIYDGEKGQMENMGQKSPVEGEDLVSMKEQAVLFPERFFGEAGYKLELKGIEDVNGKPAYKLAVTAPTGAKSTEFFDKETFLKIKEVQSNEVQGQTVTTTNEYGDYKTVDGITIPYTVTISGPMPTPMVMKAETVKVNSNVDPSLFKI</sequence>
<evidence type="ECO:0000259" key="2">
    <source>
        <dbReference type="Pfam" id="PF05193"/>
    </source>
</evidence>
<evidence type="ECO:0000313" key="3">
    <source>
        <dbReference type="EMBL" id="MBK9981602.1"/>
    </source>
</evidence>
<keyword evidence="1" id="KW-0732">Signal</keyword>
<evidence type="ECO:0000313" key="4">
    <source>
        <dbReference type="Proteomes" id="UP000808337"/>
    </source>
</evidence>
<feature type="domain" description="Peptidase M16 C-terminal" evidence="2">
    <location>
        <begin position="212"/>
        <end position="389"/>
    </location>
</feature>
<feature type="signal peptide" evidence="1">
    <location>
        <begin position="1"/>
        <end position="23"/>
    </location>
</feature>
<dbReference type="Gene3D" id="2.50.20.10">
    <property type="entry name" value="Lipoprotein localisation LolA/LolB/LppX"/>
    <property type="match status" value="1"/>
</dbReference>
<dbReference type="InterPro" id="IPR011249">
    <property type="entry name" value="Metalloenz_LuxS/M16"/>
</dbReference>
<dbReference type="InterPro" id="IPR007863">
    <property type="entry name" value="Peptidase_M16_C"/>
</dbReference>
<dbReference type="EMBL" id="JADKGY010000001">
    <property type="protein sequence ID" value="MBK9981602.1"/>
    <property type="molecule type" value="Genomic_DNA"/>
</dbReference>
<organism evidence="3 4">
    <name type="scientific">Candidatus Opimibacter skivensis</name>
    <dbReference type="NCBI Taxonomy" id="2982028"/>
    <lineage>
        <taxon>Bacteria</taxon>
        <taxon>Pseudomonadati</taxon>
        <taxon>Bacteroidota</taxon>
        <taxon>Saprospiria</taxon>
        <taxon>Saprospirales</taxon>
        <taxon>Saprospiraceae</taxon>
        <taxon>Candidatus Opimibacter</taxon>
    </lineage>
</organism>
<protein>
    <submittedName>
        <fullName evidence="3">Insulinase family protein</fullName>
    </submittedName>
</protein>
<reference evidence="3 4" key="1">
    <citation type="submission" date="2020-10" db="EMBL/GenBank/DDBJ databases">
        <title>Connecting structure to function with the recovery of over 1000 high-quality activated sludge metagenome-assembled genomes encoding full-length rRNA genes using long-read sequencing.</title>
        <authorList>
            <person name="Singleton C.M."/>
            <person name="Petriglieri F."/>
            <person name="Kristensen J.M."/>
            <person name="Kirkegaard R.H."/>
            <person name="Michaelsen T.Y."/>
            <person name="Andersen M.H."/>
            <person name="Karst S.M."/>
            <person name="Dueholm M.S."/>
            <person name="Nielsen P.H."/>
            <person name="Albertsen M."/>
        </authorList>
    </citation>
    <scope>NUCLEOTIDE SEQUENCE [LARGE SCALE GENOMIC DNA]</scope>
    <source>
        <strain evidence="3">Ribe_18-Q3-R11-54_MAXAC.273</strain>
    </source>
</reference>
<comment type="caution">
    <text evidence="3">The sequence shown here is derived from an EMBL/GenBank/DDBJ whole genome shotgun (WGS) entry which is preliminary data.</text>
</comment>